<dbReference type="Gene3D" id="1.20.81.30">
    <property type="entry name" value="Type II secretion system (T2SS), domain F"/>
    <property type="match status" value="1"/>
</dbReference>
<dbReference type="EMBL" id="BARV01017714">
    <property type="protein sequence ID" value="GAI26458.1"/>
    <property type="molecule type" value="Genomic_DNA"/>
</dbReference>
<dbReference type="PANTHER" id="PTHR35007">
    <property type="entry name" value="INTEGRAL MEMBRANE PROTEIN-RELATED"/>
    <property type="match status" value="1"/>
</dbReference>
<keyword evidence="4 6" id="KW-1133">Transmembrane helix</keyword>
<dbReference type="InterPro" id="IPR042094">
    <property type="entry name" value="T2SS_GspF_sf"/>
</dbReference>
<comment type="subcellular location">
    <subcellularLocation>
        <location evidence="1">Cell membrane</location>
        <topology evidence="1">Multi-pass membrane protein</topology>
    </subcellularLocation>
</comment>
<dbReference type="AlphaFoldDB" id="X1M576"/>
<gene>
    <name evidence="8" type="ORF">S06H3_30119</name>
</gene>
<feature type="transmembrane region" description="Helical" evidence="6">
    <location>
        <begin position="115"/>
        <end position="132"/>
    </location>
</feature>
<organism evidence="8">
    <name type="scientific">marine sediment metagenome</name>
    <dbReference type="NCBI Taxonomy" id="412755"/>
    <lineage>
        <taxon>unclassified sequences</taxon>
        <taxon>metagenomes</taxon>
        <taxon>ecological metagenomes</taxon>
    </lineage>
</organism>
<evidence type="ECO:0000256" key="1">
    <source>
        <dbReference type="ARBA" id="ARBA00004651"/>
    </source>
</evidence>
<reference evidence="8" key="1">
    <citation type="journal article" date="2014" name="Front. Microbiol.">
        <title>High frequency of phylogenetically diverse reductive dehalogenase-homologous genes in deep subseafloor sedimentary metagenomes.</title>
        <authorList>
            <person name="Kawai M."/>
            <person name="Futagami T."/>
            <person name="Toyoda A."/>
            <person name="Takaki Y."/>
            <person name="Nishi S."/>
            <person name="Hori S."/>
            <person name="Arai W."/>
            <person name="Tsubouchi T."/>
            <person name="Morono Y."/>
            <person name="Uchiyama I."/>
            <person name="Ito T."/>
            <person name="Fujiyama A."/>
            <person name="Inagaki F."/>
            <person name="Takami H."/>
        </authorList>
    </citation>
    <scope>NUCLEOTIDE SEQUENCE</scope>
    <source>
        <strain evidence="8">Expedition CK06-06</strain>
    </source>
</reference>
<accession>X1M576</accession>
<dbReference type="Pfam" id="PF00482">
    <property type="entry name" value="T2SSF"/>
    <property type="match status" value="1"/>
</dbReference>
<name>X1M576_9ZZZZ</name>
<evidence type="ECO:0000259" key="7">
    <source>
        <dbReference type="Pfam" id="PF00482"/>
    </source>
</evidence>
<keyword evidence="3 6" id="KW-0812">Transmembrane</keyword>
<evidence type="ECO:0000256" key="6">
    <source>
        <dbReference type="SAM" id="Phobius"/>
    </source>
</evidence>
<evidence type="ECO:0000256" key="4">
    <source>
        <dbReference type="ARBA" id="ARBA00022989"/>
    </source>
</evidence>
<protein>
    <recommendedName>
        <fullName evidence="7">Type II secretion system protein GspF domain-containing protein</fullName>
    </recommendedName>
</protein>
<feature type="transmembrane region" description="Helical" evidence="6">
    <location>
        <begin position="260"/>
        <end position="281"/>
    </location>
</feature>
<dbReference type="GO" id="GO:0005886">
    <property type="term" value="C:plasma membrane"/>
    <property type="evidence" value="ECO:0007669"/>
    <property type="project" value="UniProtKB-SubCell"/>
</dbReference>
<evidence type="ECO:0000256" key="2">
    <source>
        <dbReference type="ARBA" id="ARBA00022475"/>
    </source>
</evidence>
<dbReference type="PANTHER" id="PTHR35007:SF2">
    <property type="entry name" value="PILUS ASSEMBLE PROTEIN"/>
    <property type="match status" value="1"/>
</dbReference>
<dbReference type="InterPro" id="IPR018076">
    <property type="entry name" value="T2SS_GspF_dom"/>
</dbReference>
<proteinExistence type="predicted"/>
<feature type="non-terminal residue" evidence="8">
    <location>
        <position position="1"/>
    </location>
</feature>
<feature type="domain" description="Type II secretion system protein GspF" evidence="7">
    <location>
        <begin position="156"/>
        <end position="281"/>
    </location>
</feature>
<comment type="caution">
    <text evidence="8">The sequence shown here is derived from an EMBL/GenBank/DDBJ whole genome shotgun (WGS) entry which is preliminary data.</text>
</comment>
<keyword evidence="2" id="KW-1003">Cell membrane</keyword>
<keyword evidence="5 6" id="KW-0472">Membrane</keyword>
<evidence type="ECO:0000256" key="5">
    <source>
        <dbReference type="ARBA" id="ARBA00023136"/>
    </source>
</evidence>
<feature type="non-terminal residue" evidence="8">
    <location>
        <position position="282"/>
    </location>
</feature>
<feature type="transmembrane region" description="Helical" evidence="6">
    <location>
        <begin position="90"/>
        <end position="109"/>
    </location>
</feature>
<evidence type="ECO:0000313" key="8">
    <source>
        <dbReference type="EMBL" id="GAI26458.1"/>
    </source>
</evidence>
<sequence length="282" mass="32013">LLEKTDEVARRLRELKRLETLRGEELAAERKLMDDKKWEARVELKRSLSERLSEIFYSPLKRPAQRLAKFFKGLDGDLYKANIRIAPAHYVALMIGVSLIVSVFAFVLMLLFLPILFALVGGVFAFLLALIFSRTQPKRKAKARVVGVNRVIPYAMRHMATQLSSGIGLPETITSVSRADYGALSEEFDRVIRDMHTGMSTEEALTTMTQRVDSEPLRRAVRQIQRTLRTGGDLAGILHTLADETAFEMRMKLRDYTQSLNMLTMIYMFASAVIPAMLLVMI</sequence>
<evidence type="ECO:0000256" key="3">
    <source>
        <dbReference type="ARBA" id="ARBA00022692"/>
    </source>
</evidence>